<dbReference type="EMBL" id="JANBVN010000098">
    <property type="protein sequence ID" value="KAJ9144460.1"/>
    <property type="molecule type" value="Genomic_DNA"/>
</dbReference>
<dbReference type="AlphaFoldDB" id="A0AA38VIJ8"/>
<protein>
    <submittedName>
        <fullName evidence="2">Beta-lactamase superfamily protein</fullName>
    </submittedName>
</protein>
<dbReference type="PANTHER" id="PTHR36142:SF5">
    <property type="entry name" value="METALLO-BETA-LACTAMASE DOMAIN-CONTAINING PROTEIN"/>
    <property type="match status" value="1"/>
</dbReference>
<dbReference type="Pfam" id="PF13483">
    <property type="entry name" value="Lactamase_B_3"/>
    <property type="match status" value="1"/>
</dbReference>
<comment type="caution">
    <text evidence="2">The sequence shown here is derived from an EMBL/GenBank/DDBJ whole genome shotgun (WGS) entry which is preliminary data.</text>
</comment>
<feature type="region of interest" description="Disordered" evidence="1">
    <location>
        <begin position="271"/>
        <end position="291"/>
    </location>
</feature>
<dbReference type="PANTHER" id="PTHR36142">
    <property type="entry name" value="METALLO-HYDROLASE/OXIDOREDUCTASE SUPERFAMILY PROTEIN"/>
    <property type="match status" value="1"/>
</dbReference>
<dbReference type="Proteomes" id="UP001174691">
    <property type="component" value="Unassembled WGS sequence"/>
</dbReference>
<feature type="compositionally biased region" description="Polar residues" evidence="1">
    <location>
        <begin position="214"/>
        <end position="229"/>
    </location>
</feature>
<evidence type="ECO:0000313" key="3">
    <source>
        <dbReference type="Proteomes" id="UP001174691"/>
    </source>
</evidence>
<feature type="region of interest" description="Disordered" evidence="1">
    <location>
        <begin position="181"/>
        <end position="245"/>
    </location>
</feature>
<organism evidence="2 3">
    <name type="scientific">Coniochaeta hoffmannii</name>
    <dbReference type="NCBI Taxonomy" id="91930"/>
    <lineage>
        <taxon>Eukaryota</taxon>
        <taxon>Fungi</taxon>
        <taxon>Dikarya</taxon>
        <taxon>Ascomycota</taxon>
        <taxon>Pezizomycotina</taxon>
        <taxon>Sordariomycetes</taxon>
        <taxon>Sordariomycetidae</taxon>
        <taxon>Coniochaetales</taxon>
        <taxon>Coniochaetaceae</taxon>
        <taxon>Coniochaeta</taxon>
    </lineage>
</organism>
<gene>
    <name evidence="2" type="ORF">NKR19_g6393</name>
</gene>
<name>A0AA38VIJ8_9PEZI</name>
<accession>A0AA38VIJ8</accession>
<dbReference type="Gene3D" id="3.60.15.10">
    <property type="entry name" value="Ribonuclease Z/Hydroxyacylglutathione hydrolase-like"/>
    <property type="match status" value="1"/>
</dbReference>
<reference evidence="2" key="1">
    <citation type="submission" date="2022-07" db="EMBL/GenBank/DDBJ databases">
        <title>Fungi with potential for degradation of polypropylene.</title>
        <authorList>
            <person name="Gostincar C."/>
        </authorList>
    </citation>
    <scope>NUCLEOTIDE SEQUENCE</scope>
    <source>
        <strain evidence="2">EXF-13287</strain>
    </source>
</reference>
<dbReference type="InterPro" id="IPR036866">
    <property type="entry name" value="RibonucZ/Hydroxyglut_hydro"/>
</dbReference>
<sequence>MALSVKHINDDASFLLSFEPVVSGPCTGPKPEPFRILLDPWITGPSTVLHPKMSVTHHRHQACIASLTDLPEPDLVVISQHIPDHCNEATLRQLPATGTKTIILAEPTSARTIRSWKYFEKEKVHTIPKWDDWSPSKGDNIVRIPVKPTVDGGEPGEVTVAFIPQRKDRMGLHSAVGITYRPPGASPSAAGGHPSTMPGSPIWTPPTSPKPRKSYTSLQRLFSSSNTHLSPGELSPPTPTSPGVFSLRSVRSASSIPLSISSYFTTSTAATTPVTSPGFPPTPNQPNPPPPQRPFLSVLFSPHGISYPSLQGYAESHLCPSSALPLTALLHCFDSVTNPWWLGGEILLGAPAGAVTAARLGARVWISAHDGDKEVKGLANGLLKTRKYSREEVAEELGFELGLEELDRKAAGGLGSGGKQGRGGRKETEVIVLGIGEEVVLDGEGFCRSR</sequence>
<feature type="compositionally biased region" description="Pro residues" evidence="1">
    <location>
        <begin position="278"/>
        <end position="291"/>
    </location>
</feature>
<proteinExistence type="predicted"/>
<evidence type="ECO:0000256" key="1">
    <source>
        <dbReference type="SAM" id="MobiDB-lite"/>
    </source>
</evidence>
<evidence type="ECO:0000313" key="2">
    <source>
        <dbReference type="EMBL" id="KAJ9144460.1"/>
    </source>
</evidence>
<keyword evidence="3" id="KW-1185">Reference proteome</keyword>